<feature type="coiled-coil region" evidence="1">
    <location>
        <begin position="1062"/>
        <end position="1089"/>
    </location>
</feature>
<dbReference type="InterPro" id="IPR047187">
    <property type="entry name" value="SF1_C_Upf1"/>
</dbReference>
<name>A0A8S0WR66_9FIRM</name>
<dbReference type="InterPro" id="IPR041677">
    <property type="entry name" value="DNA2/NAM7_AAA_11"/>
</dbReference>
<evidence type="ECO:0000259" key="3">
    <source>
        <dbReference type="Pfam" id="PF11784"/>
    </source>
</evidence>
<dbReference type="CDD" id="cd18808">
    <property type="entry name" value="SF1_C_Upf1"/>
    <property type="match status" value="1"/>
</dbReference>
<feature type="domain" description="Restriction endonuclease type II-like" evidence="6">
    <location>
        <begin position="1632"/>
        <end position="1724"/>
    </location>
</feature>
<keyword evidence="7" id="KW-0255">Endonuclease</keyword>
<keyword evidence="7" id="KW-0540">Nuclease</keyword>
<dbReference type="Pfam" id="PF13086">
    <property type="entry name" value="AAA_11"/>
    <property type="match status" value="2"/>
</dbReference>
<keyword evidence="1" id="KW-0175">Coiled coil</keyword>
<evidence type="ECO:0000313" key="7">
    <source>
        <dbReference type="EMBL" id="CAA7603104.1"/>
    </source>
</evidence>
<dbReference type="Gene3D" id="3.40.50.300">
    <property type="entry name" value="P-loop containing nucleotide triphosphate hydrolases"/>
    <property type="match status" value="3"/>
</dbReference>
<dbReference type="InterPro" id="IPR011335">
    <property type="entry name" value="Restrct_endonuc-II-like"/>
</dbReference>
<feature type="compositionally biased region" description="Basic and acidic residues" evidence="2">
    <location>
        <begin position="1733"/>
        <end position="1744"/>
    </location>
</feature>
<dbReference type="InterPro" id="IPR041679">
    <property type="entry name" value="DNA2/NAM7-like_C"/>
</dbReference>
<dbReference type="RefSeq" id="WP_240986367.1">
    <property type="nucleotide sequence ID" value="NZ_CDGJ01000002.1"/>
</dbReference>
<dbReference type="InterPro" id="IPR021754">
    <property type="entry name" value="DUF3320"/>
</dbReference>
<dbReference type="EMBL" id="CDGJ01000002">
    <property type="protein sequence ID" value="CEJ05658.1"/>
    <property type="molecule type" value="Genomic_DNA"/>
</dbReference>
<feature type="domain" description="DUF3320" evidence="3">
    <location>
        <begin position="1824"/>
        <end position="1871"/>
    </location>
</feature>
<dbReference type="Pfam" id="PF13087">
    <property type="entry name" value="AAA_12"/>
    <property type="match status" value="1"/>
</dbReference>
<dbReference type="GO" id="GO:0004519">
    <property type="term" value="F:endonuclease activity"/>
    <property type="evidence" value="ECO:0007669"/>
    <property type="project" value="UniProtKB-KW"/>
</dbReference>
<dbReference type="Pfam" id="PF11784">
    <property type="entry name" value="DUF3320"/>
    <property type="match status" value="1"/>
</dbReference>
<protein>
    <submittedName>
        <fullName evidence="8">DNA helicase-like protein</fullName>
    </submittedName>
    <submittedName>
        <fullName evidence="7">Restriction endonuclease type II-like</fullName>
    </submittedName>
</protein>
<dbReference type="Proteomes" id="UP001071230">
    <property type="component" value="Unassembled WGS sequence"/>
</dbReference>
<dbReference type="EMBL" id="LR746496">
    <property type="protein sequence ID" value="CAA7603104.1"/>
    <property type="molecule type" value="Genomic_DNA"/>
</dbReference>
<evidence type="ECO:0000259" key="5">
    <source>
        <dbReference type="Pfam" id="PF13087"/>
    </source>
</evidence>
<evidence type="ECO:0000256" key="2">
    <source>
        <dbReference type="SAM" id="MobiDB-lite"/>
    </source>
</evidence>
<dbReference type="SUPFAM" id="SSF52540">
    <property type="entry name" value="P-loop containing nucleoside triphosphate hydrolases"/>
    <property type="match status" value="2"/>
</dbReference>
<dbReference type="GO" id="GO:0004386">
    <property type="term" value="F:helicase activity"/>
    <property type="evidence" value="ECO:0007669"/>
    <property type="project" value="InterPro"/>
</dbReference>
<dbReference type="FunFam" id="3.40.50.300:FF:002063">
    <property type="entry name" value="DNA helicase related protein"/>
    <property type="match status" value="1"/>
</dbReference>
<dbReference type="KEGG" id="aacx:DEACI_3927"/>
<dbReference type="Pfam" id="PF18741">
    <property type="entry name" value="MTES_1575"/>
    <property type="match status" value="1"/>
</dbReference>
<dbReference type="InterPro" id="IPR049468">
    <property type="entry name" value="Restrct_endonuc-II-like_dom"/>
</dbReference>
<accession>A0A8S0WR66</accession>
<evidence type="ECO:0000313" key="9">
    <source>
        <dbReference type="Proteomes" id="UP001071230"/>
    </source>
</evidence>
<organism evidence="7">
    <name type="scientific">Acididesulfobacillus acetoxydans</name>
    <dbReference type="NCBI Taxonomy" id="1561005"/>
    <lineage>
        <taxon>Bacteria</taxon>
        <taxon>Bacillati</taxon>
        <taxon>Bacillota</taxon>
        <taxon>Clostridia</taxon>
        <taxon>Eubacteriales</taxon>
        <taxon>Peptococcaceae</taxon>
        <taxon>Acididesulfobacillus</taxon>
    </lineage>
</organism>
<evidence type="ECO:0000259" key="4">
    <source>
        <dbReference type="Pfam" id="PF13086"/>
    </source>
</evidence>
<proteinExistence type="predicted"/>
<dbReference type="PANTHER" id="PTHR10887">
    <property type="entry name" value="DNA2/NAM7 HELICASE FAMILY"/>
    <property type="match status" value="1"/>
</dbReference>
<evidence type="ECO:0000259" key="6">
    <source>
        <dbReference type="Pfam" id="PF18741"/>
    </source>
</evidence>
<dbReference type="Gene3D" id="3.10.620.30">
    <property type="match status" value="1"/>
</dbReference>
<keyword evidence="9" id="KW-1185">Reference proteome</keyword>
<dbReference type="SUPFAM" id="SSF52980">
    <property type="entry name" value="Restriction endonuclease-like"/>
    <property type="match status" value="1"/>
</dbReference>
<dbReference type="InterPro" id="IPR025103">
    <property type="entry name" value="DUF4011"/>
</dbReference>
<feature type="region of interest" description="Disordered" evidence="2">
    <location>
        <begin position="1733"/>
        <end position="1765"/>
    </location>
</feature>
<dbReference type="Proteomes" id="UP000836597">
    <property type="component" value="Chromosome"/>
</dbReference>
<dbReference type="PANTHER" id="PTHR10887:SF530">
    <property type="entry name" value="SUPERFAMILY I DNA HELICASES"/>
    <property type="match status" value="1"/>
</dbReference>
<keyword evidence="7" id="KW-0378">Hydrolase</keyword>
<evidence type="ECO:0000313" key="8">
    <source>
        <dbReference type="EMBL" id="CEJ05658.1"/>
    </source>
</evidence>
<reference evidence="7" key="2">
    <citation type="submission" date="2020-01" db="EMBL/GenBank/DDBJ databases">
        <authorList>
            <person name="Hornung B."/>
        </authorList>
    </citation>
    <scope>NUCLEOTIDE SEQUENCE</scope>
    <source>
        <strain evidence="7">PacBioINE</strain>
    </source>
</reference>
<dbReference type="Pfam" id="PF13195">
    <property type="entry name" value="DUF4011"/>
    <property type="match status" value="1"/>
</dbReference>
<gene>
    <name evidence="8" type="ORF">DEACI_0032</name>
    <name evidence="7" type="ORF">DEACI_3927</name>
</gene>
<dbReference type="FunFam" id="3.40.960.10:FF:000002">
    <property type="entry name" value="DNA helicase related protein"/>
    <property type="match status" value="1"/>
</dbReference>
<feature type="domain" description="DNA2/NAM7 helicase helicase" evidence="4">
    <location>
        <begin position="670"/>
        <end position="733"/>
    </location>
</feature>
<sequence length="1990" mass="221795">MPAEAKLMLTCTYSSVVNYAMQQNHVPIIRELVVTNNMAHDLSNVAFRFSAAPEFAFPFEKRVAVLPPDQPVNVGLIDLQLSPAYLAALTERLSGTLLISAFCGDEVLHSETLSIDVLAFDEWGGYPFMPEMLAAFVTPNHPLISRLTAAASRVLKRWSGNSALDGYLSKDPSRVKLQVAAIYAAVQAENIIYCVPPASFERQGQRIRLCDTVLAQKLGTCLDLTLLYASCLEAIGLNPLIVILEGHAFVAAWLVDDCFPEAVQDDPSLLTKRLADGINQICVVETTACTEGKTIGYMEAQRLGVAHLSGDKEFVCLIDIKRTRAGGIRPLPMRVLTAEGWEVEAGERGQRALTEAPTGLHTALVPDEIVQAGTTPLTRQQQWERKLLDLSLRNTLLNFRVTAGTIRLLALNLGRLEDSLAQGSEFQILEKPTDWDNTARDARVFEIRNQLDPMQQLLEFEFQQKRLRTPLSEVELTRSVTNLYRSARTALEENGVSTLYLALGFLKWYEAPASQQVRYAPLVLVPVEIARKSAKRGYVVRSRDEETQMNITLLEMLRQDFELVIGGLDPLPTDEHGVDLRRILTIVRKAVMHMPRWDVSEEAFLGIFSFSQFIMWNDIRNRSEDLAKNKIVASLMSGKLEWLPEGITAAEADLDETYPPGHVFLPVSADASQLCAITAASEGKSFVLHGPPGTGKSQTITNIIANALAQGKTVLFVAEKMAALSVVQKRLEAIGLGPFCLEVHSNKTRKKDVLDQLGAAAETVKRRSPEEYREEGERLARLRTELNGYVQALHTRYPFDITLYDAIARFSHVSRAQDGVKFDQGVFATLSHRELNGWMDLAKELAVAGAETGHPHNHPLREICLTAYSQSVKASAQQLLEEYADVIRECAALAGEISRRLDFPDLLTSPLQVKALAEVSGLVPELAGVPVSMLKMDEVDGKVARIKDVLQHGERYRNLHQQISGIYRESVWDIDVQAMSAEWQKAGLRWFLPQAWERNHIKKALRQLALSKKGVSKEEIPAHLELISEAKKEREGMESRLPEVLPCLGVLWQDLQTDWQQVERKALAVAELERNLAIYTNRAEAGQIRCRFADVISEAGLDLKMFDQFQAASRRLFSLQGEVSRLLGIEMDAIRHEGVNWLGLLGQKTSSWLSGLEGLRAWCTWLNVRRKACEAGPGLTSLVEEYESGRLANDEVAAAFEKGLYRACAEFIISREPALNSFSGQLFEEKIRRFRETDTAFEELTRREIYARLAARIPDFLVEASKNSELGILRRAIKSNGRGLSLRMLFEQIPGLLPRLCPCLLMSPMSVAQYLDPKHTPFDLVVFDEASQMPTCEAVGALARGKNAVIVGDPKQLPPTSFFTSNRMVDEDILASGDLESILDDCLALAIPEAHLSWHYRSQHESLIAFSNRRYYENKLFTFPSPHDLVSKVSLRLVEGFYDRGKTKHNKAEAKAVVDEIVRRLTDPGVCGQSIGVVTFSSVQQNLIEDLLQDALSADPALEGHALAEEPIFIKNLENVQGDERDVILFSVGYGPDEKGRLSLNFGPLNRDGGWRRLNVAVSRARSEMVVYSTIRPEQLDISRTGAQGVADLKAFLEFAQKGKAALVVPADELEAGPSGSKAAALGISDLIASELREHGYTAKLDIGSSAYRLDLAVVHPEKPSEYLLGIVTDGRSYRSARTARDRELLQENVLRRLGWNIHKVWAVDWWESPEKEMKKILSVIEGLLEKGHPGDSDHRDELSPAKTKPFFSSGQNRGESDGRFEKQPARVAMEEEGAGHKTAGSVSTIPTAKVAAQMATRVNPYQRDYVIAVLPRHELSATEFCLPENAREIMQAIAEVIRVEAPISKSLLCKRVLQSFGIARTGARLERQFSHLFLKLKPSKTKKGQNTFFWRQEQAPQSLDFYRVAQNENARRSAEDLAPEETACAVRYVLMTEIGLPREELIRETARILGYHRLGRDVELAMKAGLEAAVKRGWAETEGDRVNIR</sequence>
<feature type="domain" description="DNA2/NAM7 helicase-like C-terminal" evidence="5">
    <location>
        <begin position="1391"/>
        <end position="1572"/>
    </location>
</feature>
<reference evidence="8" key="1">
    <citation type="submission" date="2014-11" db="EMBL/GenBank/DDBJ databases">
        <authorList>
            <person name="Hornung B.V."/>
        </authorList>
    </citation>
    <scope>NUCLEOTIDE SEQUENCE</scope>
    <source>
        <strain evidence="8">INE</strain>
    </source>
</reference>
<dbReference type="InterPro" id="IPR045055">
    <property type="entry name" value="DNA2/NAM7-like"/>
</dbReference>
<evidence type="ECO:0000256" key="1">
    <source>
        <dbReference type="SAM" id="Coils"/>
    </source>
</evidence>
<dbReference type="InterPro" id="IPR027417">
    <property type="entry name" value="P-loop_NTPase"/>
</dbReference>
<feature type="domain" description="DNA2/NAM7 helicase helicase" evidence="4">
    <location>
        <begin position="1319"/>
        <end position="1361"/>
    </location>
</feature>